<keyword evidence="7" id="KW-1185">Reference proteome</keyword>
<evidence type="ECO:0000259" key="5">
    <source>
        <dbReference type="Pfam" id="PF21036"/>
    </source>
</evidence>
<dbReference type="PANTHER" id="PTHR48050">
    <property type="entry name" value="STEROL 3-BETA-GLUCOSYLTRANSFERASE"/>
    <property type="match status" value="1"/>
</dbReference>
<organism evidence="6 7">
    <name type="scientific">Amycolatopsis suaedae</name>
    <dbReference type="NCBI Taxonomy" id="2510978"/>
    <lineage>
        <taxon>Bacteria</taxon>
        <taxon>Bacillati</taxon>
        <taxon>Actinomycetota</taxon>
        <taxon>Actinomycetes</taxon>
        <taxon>Pseudonocardiales</taxon>
        <taxon>Pseudonocardiaceae</taxon>
        <taxon>Amycolatopsis</taxon>
    </lineage>
</organism>
<dbReference type="AlphaFoldDB" id="A0A4Q7J8S7"/>
<dbReference type="Pfam" id="PF21036">
    <property type="entry name" value="EryCIII-like_N"/>
    <property type="match status" value="1"/>
</dbReference>
<dbReference type="Pfam" id="PF06722">
    <property type="entry name" value="EryCIII-like_C"/>
    <property type="match status" value="1"/>
</dbReference>
<evidence type="ECO:0000256" key="3">
    <source>
        <dbReference type="ARBA" id="ARBA00022679"/>
    </source>
</evidence>
<dbReference type="GO" id="GO:0008194">
    <property type="term" value="F:UDP-glycosyltransferase activity"/>
    <property type="evidence" value="ECO:0007669"/>
    <property type="project" value="InterPro"/>
</dbReference>
<dbReference type="PANTHER" id="PTHR48050:SF13">
    <property type="entry name" value="STEROL 3-BETA-GLUCOSYLTRANSFERASE UGT80A2"/>
    <property type="match status" value="1"/>
</dbReference>
<evidence type="ECO:0000256" key="1">
    <source>
        <dbReference type="ARBA" id="ARBA00006962"/>
    </source>
</evidence>
<dbReference type="RefSeq" id="WP_130476521.1">
    <property type="nucleotide sequence ID" value="NZ_SFCC01000008.1"/>
</dbReference>
<evidence type="ECO:0000313" key="7">
    <source>
        <dbReference type="Proteomes" id="UP000292003"/>
    </source>
</evidence>
<dbReference type="InterPro" id="IPR002213">
    <property type="entry name" value="UDP_glucos_trans"/>
</dbReference>
<dbReference type="FunFam" id="3.40.50.2000:FF:000072">
    <property type="entry name" value="Glycosyl transferase"/>
    <property type="match status" value="1"/>
</dbReference>
<keyword evidence="3 6" id="KW-0808">Transferase</keyword>
<dbReference type="SUPFAM" id="SSF53756">
    <property type="entry name" value="UDP-Glycosyltransferase/glycogen phosphorylase"/>
    <property type="match status" value="1"/>
</dbReference>
<comment type="similarity">
    <text evidence="1">Belongs to the glycosyltransferase 28 family.</text>
</comment>
<protein>
    <submittedName>
        <fullName evidence="6">Glycosyltransferase</fullName>
    </submittedName>
</protein>
<keyword evidence="2" id="KW-0328">Glycosyltransferase</keyword>
<dbReference type="EMBL" id="SFCC01000008">
    <property type="protein sequence ID" value="RZQ62783.1"/>
    <property type="molecule type" value="Genomic_DNA"/>
</dbReference>
<dbReference type="InterPro" id="IPR048284">
    <property type="entry name" value="EryCIII-like_N"/>
</dbReference>
<feature type="domain" description="Erythromycin biosynthesis protein CIII-like N-terminal" evidence="5">
    <location>
        <begin position="23"/>
        <end position="143"/>
    </location>
</feature>
<dbReference type="CDD" id="cd03784">
    <property type="entry name" value="GT1_Gtf-like"/>
    <property type="match status" value="1"/>
</dbReference>
<evidence type="ECO:0000259" key="4">
    <source>
        <dbReference type="Pfam" id="PF06722"/>
    </source>
</evidence>
<dbReference type="GO" id="GO:0016758">
    <property type="term" value="F:hexosyltransferase activity"/>
    <property type="evidence" value="ECO:0007669"/>
    <property type="project" value="UniProtKB-ARBA"/>
</dbReference>
<dbReference type="InterPro" id="IPR050426">
    <property type="entry name" value="Glycosyltransferase_28"/>
</dbReference>
<reference evidence="6 7" key="1">
    <citation type="submission" date="2019-02" db="EMBL/GenBank/DDBJ databases">
        <title>Draft genome sequence of Amycolatopsis sp. 8-3EHSu isolated from roots of Suaeda maritima.</title>
        <authorList>
            <person name="Duangmal K."/>
            <person name="Chantavorakit T."/>
        </authorList>
    </citation>
    <scope>NUCLEOTIDE SEQUENCE [LARGE SCALE GENOMIC DNA]</scope>
    <source>
        <strain evidence="6 7">8-3EHSu</strain>
    </source>
</reference>
<feature type="domain" description="Erythromycin biosynthesis protein CIII-like C-terminal" evidence="4">
    <location>
        <begin position="244"/>
        <end position="383"/>
    </location>
</feature>
<name>A0A4Q7J8S7_9PSEU</name>
<dbReference type="InterPro" id="IPR010610">
    <property type="entry name" value="EryCIII-like_C"/>
</dbReference>
<dbReference type="Proteomes" id="UP000292003">
    <property type="component" value="Unassembled WGS sequence"/>
</dbReference>
<dbReference type="GO" id="GO:0017000">
    <property type="term" value="P:antibiotic biosynthetic process"/>
    <property type="evidence" value="ECO:0007669"/>
    <property type="project" value="UniProtKB-ARBA"/>
</dbReference>
<gene>
    <name evidence="6" type="ORF">EWH70_17725</name>
</gene>
<dbReference type="OrthoDB" id="5488434at2"/>
<proteinExistence type="inferred from homology"/>
<evidence type="ECO:0000256" key="2">
    <source>
        <dbReference type="ARBA" id="ARBA00022676"/>
    </source>
</evidence>
<comment type="caution">
    <text evidence="6">The sequence shown here is derived from an EMBL/GenBank/DDBJ whole genome shotgun (WGS) entry which is preliminary data.</text>
</comment>
<dbReference type="Gene3D" id="3.40.50.2000">
    <property type="entry name" value="Glycogen Phosphorylase B"/>
    <property type="match status" value="2"/>
</dbReference>
<sequence length="386" mass="40438">MRILFSSLVHTGHFFPLLPLAAALRDNGHELLFATGSDNHDTITSLGMTPIEAGIGLDVGAPTAAEQLGVDPDPKAERSPEELVRLIVTAFADVLPRRFVADLEPVLAERAPDLVVWEAGNLGAMIAAKRAGIPSIAHGFGRVGDDDFDVQGAEVIQRTAAEFGVELPGGRGFGDRYLDIYPESLQGKRFLAEEADLRIPLRPVPFSKPGPLPAVAEGERTRPLVYLTMGTAFGSAEVLRTAVAGLSELDVDVLVSAGPSVDAGELTGLGDRVTVESWVPQDQLLPRVDLVVHHGGAGTTLGSLGAGVPQLFLPQGADQFIHAGVVTEAGGGEQLLGEAFGADAVAETARRLLDEPGYRQVAGRIAGEIAEMPSPAEVATRVVKPG</sequence>
<accession>A0A4Q7J8S7</accession>
<evidence type="ECO:0000313" key="6">
    <source>
        <dbReference type="EMBL" id="RZQ62783.1"/>
    </source>
</evidence>